<dbReference type="InterPro" id="IPR035897">
    <property type="entry name" value="Toll_tir_struct_dom_sf"/>
</dbReference>
<evidence type="ECO:0000256" key="10">
    <source>
        <dbReference type="ARBA" id="ARBA00023180"/>
    </source>
</evidence>
<dbReference type="PANTHER" id="PTHR24365:SF541">
    <property type="entry name" value="PROTEIN TOLL-RELATED"/>
    <property type="match status" value="1"/>
</dbReference>
<dbReference type="SMART" id="SM00255">
    <property type="entry name" value="TIR"/>
    <property type="match status" value="1"/>
</dbReference>
<comment type="similarity">
    <text evidence="2">Belongs to the Toll-like receptor family.</text>
</comment>
<evidence type="ECO:0000256" key="1">
    <source>
        <dbReference type="ARBA" id="ARBA00004479"/>
    </source>
</evidence>
<protein>
    <submittedName>
        <fullName evidence="13">Tl</fullName>
    </submittedName>
</protein>
<evidence type="ECO:0000256" key="11">
    <source>
        <dbReference type="SAM" id="Phobius"/>
    </source>
</evidence>
<dbReference type="InterPro" id="IPR003591">
    <property type="entry name" value="Leu-rich_rpt_typical-subtyp"/>
</dbReference>
<dbReference type="InterPro" id="IPR000157">
    <property type="entry name" value="TIR_dom"/>
</dbReference>
<dbReference type="InterPro" id="IPR001611">
    <property type="entry name" value="Leu-rich_rpt"/>
</dbReference>
<dbReference type="SMART" id="SM00082">
    <property type="entry name" value="LRRCT"/>
    <property type="match status" value="1"/>
</dbReference>
<dbReference type="Proteomes" id="UP001235939">
    <property type="component" value="Chromosome 20"/>
</dbReference>
<dbReference type="SMART" id="SM00369">
    <property type="entry name" value="LRR_TYP"/>
    <property type="match status" value="14"/>
</dbReference>
<keyword evidence="6" id="KW-0677">Repeat</keyword>
<gene>
    <name evidence="13" type="ORF">LAZ67_20001962</name>
</gene>
<evidence type="ECO:0000256" key="8">
    <source>
        <dbReference type="ARBA" id="ARBA00023136"/>
    </source>
</evidence>
<dbReference type="PRINTS" id="PR01537">
    <property type="entry name" value="INTRLKN1R1F"/>
</dbReference>
<dbReference type="SMART" id="SM00364">
    <property type="entry name" value="LRR_BAC"/>
    <property type="match status" value="4"/>
</dbReference>
<comment type="subcellular location">
    <subcellularLocation>
        <location evidence="1">Membrane</location>
        <topology evidence="1">Single-pass type I membrane protein</topology>
    </subcellularLocation>
</comment>
<keyword evidence="9" id="KW-0675">Receptor</keyword>
<reference evidence="13 14" key="1">
    <citation type="submission" date="2022-01" db="EMBL/GenBank/DDBJ databases">
        <title>A chromosomal length assembly of Cordylochernes scorpioides.</title>
        <authorList>
            <person name="Zeh D."/>
            <person name="Zeh J."/>
        </authorList>
    </citation>
    <scope>NUCLEOTIDE SEQUENCE [LARGE SCALE GENOMIC DNA]</scope>
    <source>
        <strain evidence="13">IN4F17</strain>
        <tissue evidence="13">Whole Body</tissue>
    </source>
</reference>
<dbReference type="PROSITE" id="PS50104">
    <property type="entry name" value="TIR"/>
    <property type="match status" value="1"/>
</dbReference>
<evidence type="ECO:0000313" key="13">
    <source>
        <dbReference type="EMBL" id="UYV81683.1"/>
    </source>
</evidence>
<dbReference type="EMBL" id="CP092882">
    <property type="protein sequence ID" value="UYV81683.1"/>
    <property type="molecule type" value="Genomic_DNA"/>
</dbReference>
<evidence type="ECO:0000256" key="3">
    <source>
        <dbReference type="ARBA" id="ARBA00022614"/>
    </source>
</evidence>
<keyword evidence="4 11" id="KW-0812">Transmembrane</keyword>
<dbReference type="PANTHER" id="PTHR24365">
    <property type="entry name" value="TOLL-LIKE RECEPTOR"/>
    <property type="match status" value="1"/>
</dbReference>
<keyword evidence="5" id="KW-0732">Signal</keyword>
<dbReference type="InterPro" id="IPR032675">
    <property type="entry name" value="LRR_dom_sf"/>
</dbReference>
<keyword evidence="14" id="KW-1185">Reference proteome</keyword>
<proteinExistence type="inferred from homology"/>
<organism evidence="13 14">
    <name type="scientific">Cordylochernes scorpioides</name>
    <dbReference type="NCBI Taxonomy" id="51811"/>
    <lineage>
        <taxon>Eukaryota</taxon>
        <taxon>Metazoa</taxon>
        <taxon>Ecdysozoa</taxon>
        <taxon>Arthropoda</taxon>
        <taxon>Chelicerata</taxon>
        <taxon>Arachnida</taxon>
        <taxon>Pseudoscorpiones</taxon>
        <taxon>Cheliferoidea</taxon>
        <taxon>Chernetidae</taxon>
        <taxon>Cordylochernes</taxon>
    </lineage>
</organism>
<feature type="transmembrane region" description="Helical" evidence="11">
    <location>
        <begin position="1018"/>
        <end position="1037"/>
    </location>
</feature>
<keyword evidence="7 11" id="KW-1133">Transmembrane helix</keyword>
<dbReference type="SUPFAM" id="SSF52200">
    <property type="entry name" value="Toll/Interleukin receptor TIR domain"/>
    <property type="match status" value="1"/>
</dbReference>
<sequence length="1215" mass="141473">MTIHPDGTRTYRACNNCPGVELTPTHIFSCPAMAAALQKFDIDPEQQLYTPKIVDIAADVMEMHGTSEALYWTRQQQRHSRKGGQARKLEKTRIKDTHPHKRFTLISEINDNIKLLIICNGIYWNFIEIGLIQKDSNPLEEQGSSYIKGNNKTDKDGGANDNFKGFFDTSRIPNYVQPNFYNVQFFTGHGDFNTYLFRIGKIGSPACTCGNGQQTPEHLLINCPLTSDLREENQLYLTNTKQAACNKDQYIKFNRFCRMYILRRKCLLAGGFNAYPIIPNPGFSCTWRRVMDPYFDRLDEICVKVNATNLSFIYELWDLPSPALKLDCRGTNPYRKDMVQNYDFVQVETFIFESCDLPELSFSEMLSNVRIRNLSFRSRDITSVNPKLFENLPLLAYIDISKTHISTLPFNLFDSITNVISVNLENNKITFLNGEIFSKLSLTYINLGFNEFETLQKKLFKSQFKLESLIIKNNKLTHLPTNIFEDLYSLKNLDLSNNKLESLAPNVFQGLGSINEILLKSNIIKEISEEWFKNATKLSNFDISKNRIVNIQENAFHGLSNMINLDMDECNLVEKLPEKLFESMYDVTLIKLSTNYIKELSNDTFKMNKNLNYLFLSYNKLIVIEDRTFMNQTALRTLDLRGNELSRISKETFKGLEQLSILNLQNNDIYYIDEQSFDELTYLKTLDLSDNSLKFLPKDIFKINLIRSLNLSKNNLISTDNIFYNFQYKNLDLSGNDLKYIEIPRSENSAIQLDVRNNKIEYVNVSKITLSTYSGKIMLQNNPIKCDCQTLHFYQYYKTNKHIFSEKEFGYLTCSNPQNLKGVNIDYVNDHDFICDIKENCPNKCKCYTREIDKITFMNCSNSYFKSLPTQAVANVSILQLDNNRISSIIDLDKPEWQNLRQVSFLNNYIISENWSLPQNLEYINLKNNKLSWLPQSILNYSLSNNKFIIKLGGNRWDCNCNLTNMKVWLDSLNNQTQDIGNIICKDLILEDGIHHEYSLDEIPFEILCPTKPIDICIIAIPICIILIIIFMIFLYYKNKQTVLSYLYTHAYRIFILISSEEETDEDKLYDAFICYSHEDRDVAVELRAGLESKSPLYTLCIHERGWKPGNMISPQVIQSVQDSRRTILILSEIFLKSPWFPQEFRRAYQTILEEIMDRLIIVVRGKVPNKFKLDPDLQFLFEAKNCLNWKERWFWEKIQYALPHKNIKIQSSSI</sequence>
<keyword evidence="3" id="KW-0433">Leucine-rich repeat</keyword>
<evidence type="ECO:0000256" key="2">
    <source>
        <dbReference type="ARBA" id="ARBA00009634"/>
    </source>
</evidence>
<evidence type="ECO:0000313" key="14">
    <source>
        <dbReference type="Proteomes" id="UP001235939"/>
    </source>
</evidence>
<evidence type="ECO:0000256" key="6">
    <source>
        <dbReference type="ARBA" id="ARBA00022737"/>
    </source>
</evidence>
<dbReference type="InterPro" id="IPR000483">
    <property type="entry name" value="Cys-rich_flank_reg_C"/>
</dbReference>
<dbReference type="PROSITE" id="PS51450">
    <property type="entry name" value="LRR"/>
    <property type="match status" value="3"/>
</dbReference>
<keyword evidence="8 11" id="KW-0472">Membrane</keyword>
<evidence type="ECO:0000256" key="7">
    <source>
        <dbReference type="ARBA" id="ARBA00022989"/>
    </source>
</evidence>
<dbReference type="PRINTS" id="PR00019">
    <property type="entry name" value="LEURICHRPT"/>
</dbReference>
<feature type="domain" description="TIR" evidence="12">
    <location>
        <begin position="1068"/>
        <end position="1203"/>
    </location>
</feature>
<dbReference type="Gene3D" id="3.40.50.10140">
    <property type="entry name" value="Toll/interleukin-1 receptor homology (TIR) domain"/>
    <property type="match status" value="1"/>
</dbReference>
<keyword evidence="10" id="KW-0325">Glycoprotein</keyword>
<dbReference type="Pfam" id="PF13855">
    <property type="entry name" value="LRR_8"/>
    <property type="match status" value="2"/>
</dbReference>
<evidence type="ECO:0000256" key="9">
    <source>
        <dbReference type="ARBA" id="ARBA00023170"/>
    </source>
</evidence>
<evidence type="ECO:0000256" key="4">
    <source>
        <dbReference type="ARBA" id="ARBA00022692"/>
    </source>
</evidence>
<dbReference type="Pfam" id="PF13676">
    <property type="entry name" value="TIR_2"/>
    <property type="match status" value="1"/>
</dbReference>
<name>A0ABY6LKR8_9ARAC</name>
<dbReference type="SUPFAM" id="SSF52058">
    <property type="entry name" value="L domain-like"/>
    <property type="match status" value="3"/>
</dbReference>
<accession>A0ABY6LKR8</accession>
<evidence type="ECO:0000256" key="5">
    <source>
        <dbReference type="ARBA" id="ARBA00022729"/>
    </source>
</evidence>
<dbReference type="SMART" id="SM00365">
    <property type="entry name" value="LRR_SD22"/>
    <property type="match status" value="6"/>
</dbReference>
<dbReference type="Gene3D" id="3.80.10.10">
    <property type="entry name" value="Ribonuclease Inhibitor"/>
    <property type="match status" value="3"/>
</dbReference>
<evidence type="ECO:0000259" key="12">
    <source>
        <dbReference type="PROSITE" id="PS50104"/>
    </source>
</evidence>